<feature type="compositionally biased region" description="Low complexity" evidence="1">
    <location>
        <begin position="92"/>
        <end position="113"/>
    </location>
</feature>
<reference evidence="2" key="1">
    <citation type="journal article" date="2019" name="Sci. Rep.">
        <title>Draft genome of Tanacetum cinerariifolium, the natural source of mosquito coil.</title>
        <authorList>
            <person name="Yamashiro T."/>
            <person name="Shiraishi A."/>
            <person name="Satake H."/>
            <person name="Nakayama K."/>
        </authorList>
    </citation>
    <scope>NUCLEOTIDE SEQUENCE</scope>
</reference>
<proteinExistence type="predicted"/>
<evidence type="ECO:0000313" key="2">
    <source>
        <dbReference type="EMBL" id="GFB32074.1"/>
    </source>
</evidence>
<gene>
    <name evidence="2" type="ORF">Tci_704045</name>
</gene>
<comment type="caution">
    <text evidence="2">The sequence shown here is derived from an EMBL/GenBank/DDBJ whole genome shotgun (WGS) entry which is preliminary data.</text>
</comment>
<dbReference type="EMBL" id="BKCJ010601315">
    <property type="protein sequence ID" value="GFB32074.1"/>
    <property type="molecule type" value="Genomic_DNA"/>
</dbReference>
<evidence type="ECO:0008006" key="3">
    <source>
        <dbReference type="Google" id="ProtNLM"/>
    </source>
</evidence>
<organism evidence="2">
    <name type="scientific">Tanacetum cinerariifolium</name>
    <name type="common">Dalmatian daisy</name>
    <name type="synonym">Chrysanthemum cinerariifolium</name>
    <dbReference type="NCBI Taxonomy" id="118510"/>
    <lineage>
        <taxon>Eukaryota</taxon>
        <taxon>Viridiplantae</taxon>
        <taxon>Streptophyta</taxon>
        <taxon>Embryophyta</taxon>
        <taxon>Tracheophyta</taxon>
        <taxon>Spermatophyta</taxon>
        <taxon>Magnoliopsida</taxon>
        <taxon>eudicotyledons</taxon>
        <taxon>Gunneridae</taxon>
        <taxon>Pentapetalae</taxon>
        <taxon>asterids</taxon>
        <taxon>campanulids</taxon>
        <taxon>Asterales</taxon>
        <taxon>Asteraceae</taxon>
        <taxon>Asteroideae</taxon>
        <taxon>Anthemideae</taxon>
        <taxon>Anthemidinae</taxon>
        <taxon>Tanacetum</taxon>
    </lineage>
</organism>
<protein>
    <recommendedName>
        <fullName evidence="3">CCHC-type domain-containing protein</fullName>
    </recommendedName>
</protein>
<dbReference type="AlphaFoldDB" id="A0A699LFY6"/>
<name>A0A699LFY6_TANCI</name>
<sequence length="340" mass="38249">VNTKILNTLPLEWSKFITDVKLVRDLHTTNVDQLCAYLGQHEFHANEVRLMHERNSSPLALVATHQMTQSPYQTHQHSYQHTQFQPQVSSFQSSQYGSPYQSQQYSHTQSSTPLSITYPSNDFQSSVHYNVYTSSSSIPQVEYPPSVNQQPNFSQLDSRLIVPVFQKGDDPIDSINHMMSFLTAVGRHTSLAAGTSRTYTSGASGNNSGKQRTVICYNCKGEDDLAEVHNHDNVNHNLINQAVQAILLSEQSNIVNQSETEITSDSNIIPYSQYVSESQQVVVQNSNFPAQQDAVILSVLEQLKTQVVNCTKINLDNKSVNETLTAKLERYKDQVRILKE</sequence>
<evidence type="ECO:0000256" key="1">
    <source>
        <dbReference type="SAM" id="MobiDB-lite"/>
    </source>
</evidence>
<feature type="region of interest" description="Disordered" evidence="1">
    <location>
        <begin position="92"/>
        <end position="117"/>
    </location>
</feature>
<accession>A0A699LFY6</accession>
<feature type="non-terminal residue" evidence="2">
    <location>
        <position position="1"/>
    </location>
</feature>